<evidence type="ECO:0000313" key="1">
    <source>
        <dbReference type="EMBL" id="UMM35692.1"/>
    </source>
</evidence>
<dbReference type="Proteomes" id="UP000829354">
    <property type="component" value="Chromosome V"/>
</dbReference>
<name>A0AAE9F0H2_CAEBR</name>
<keyword evidence="2" id="KW-1185">Reference proteome</keyword>
<dbReference type="AlphaFoldDB" id="A0AAE9F0H2"/>
<protein>
    <submittedName>
        <fullName evidence="1">Uncharacterized protein</fullName>
    </submittedName>
</protein>
<gene>
    <name evidence="1" type="ORF">L5515_008200</name>
</gene>
<evidence type="ECO:0000313" key="2">
    <source>
        <dbReference type="Proteomes" id="UP000829354"/>
    </source>
</evidence>
<dbReference type="EMBL" id="CP092624">
    <property type="protein sequence ID" value="UMM35692.1"/>
    <property type="molecule type" value="Genomic_DNA"/>
</dbReference>
<reference evidence="1 2" key="1">
    <citation type="submission" date="2022-04" db="EMBL/GenBank/DDBJ databases">
        <title>Chromosome-level reference genomes for two strains of Caenorhabditis briggsae: an improved platform for comparative genomics.</title>
        <authorList>
            <person name="Stevens L."/>
            <person name="Andersen E."/>
        </authorList>
    </citation>
    <scope>NUCLEOTIDE SEQUENCE [LARGE SCALE GENOMIC DNA]</scope>
    <source>
        <strain evidence="1">VX34</strain>
        <tissue evidence="1">Whole-organism</tissue>
    </source>
</reference>
<proteinExistence type="predicted"/>
<sequence length="92" mass="10309">MDESLNQSVAIPGPAHLNTSHLMENVISDVSYDAATFQNRATPIDFGTREVKTDEDVIRNVLINITYVRIPLRFLLLQISLSPTVTPEFISH</sequence>
<accession>A0AAE9F0H2</accession>
<organism evidence="1 2">
    <name type="scientific">Caenorhabditis briggsae</name>
    <dbReference type="NCBI Taxonomy" id="6238"/>
    <lineage>
        <taxon>Eukaryota</taxon>
        <taxon>Metazoa</taxon>
        <taxon>Ecdysozoa</taxon>
        <taxon>Nematoda</taxon>
        <taxon>Chromadorea</taxon>
        <taxon>Rhabditida</taxon>
        <taxon>Rhabditina</taxon>
        <taxon>Rhabditomorpha</taxon>
        <taxon>Rhabditoidea</taxon>
        <taxon>Rhabditidae</taxon>
        <taxon>Peloderinae</taxon>
        <taxon>Caenorhabditis</taxon>
    </lineage>
</organism>